<accession>A0A212LM32</accession>
<evidence type="ECO:0000256" key="1">
    <source>
        <dbReference type="SAM" id="MobiDB-lite"/>
    </source>
</evidence>
<dbReference type="AlphaFoldDB" id="A0A212LM32"/>
<feature type="compositionally biased region" description="Basic and acidic residues" evidence="1">
    <location>
        <begin position="27"/>
        <end position="50"/>
    </location>
</feature>
<dbReference type="EMBL" id="FMJD01000012">
    <property type="protein sequence ID" value="SCM78584.1"/>
    <property type="molecule type" value="Genomic_DNA"/>
</dbReference>
<protein>
    <submittedName>
        <fullName evidence="2">Uncharacterized protein</fullName>
    </submittedName>
</protein>
<gene>
    <name evidence="2" type="ORF">KL86PLE_80013</name>
</gene>
<feature type="region of interest" description="Disordered" evidence="1">
    <location>
        <begin position="1"/>
        <end position="86"/>
    </location>
</feature>
<name>A0A212LM32_9HYPH</name>
<reference evidence="2" key="1">
    <citation type="submission" date="2016-08" db="EMBL/GenBank/DDBJ databases">
        <authorList>
            <person name="Seilhamer J.J."/>
        </authorList>
    </citation>
    <scope>NUCLEOTIDE SEQUENCE</scope>
    <source>
        <strain evidence="2">86</strain>
    </source>
</reference>
<organism evidence="2">
    <name type="scientific">uncultured Pleomorphomonas sp</name>
    <dbReference type="NCBI Taxonomy" id="442121"/>
    <lineage>
        <taxon>Bacteria</taxon>
        <taxon>Pseudomonadati</taxon>
        <taxon>Pseudomonadota</taxon>
        <taxon>Alphaproteobacteria</taxon>
        <taxon>Hyphomicrobiales</taxon>
        <taxon>Pleomorphomonadaceae</taxon>
        <taxon>Pleomorphomonas</taxon>
        <taxon>environmental samples</taxon>
    </lineage>
</organism>
<sequence length="86" mass="9154">MRHPAGKCKSGGRYEAAKRLPAPSGARAERESQGPEARRRLRQNKPEAAKRLPAPSGAARSESFETRSVSKDGSGAEAKGRRPAGD</sequence>
<evidence type="ECO:0000313" key="2">
    <source>
        <dbReference type="EMBL" id="SCM78584.1"/>
    </source>
</evidence>
<proteinExistence type="predicted"/>